<feature type="compositionally biased region" description="Basic and acidic residues" evidence="4">
    <location>
        <begin position="184"/>
        <end position="201"/>
    </location>
</feature>
<dbReference type="SUPFAM" id="SSF52540">
    <property type="entry name" value="P-loop containing nucleoside triphosphate hydrolases"/>
    <property type="match status" value="2"/>
</dbReference>
<comment type="similarity">
    <text evidence="1">Belongs to the AAA ATPase family.</text>
</comment>
<dbReference type="Gene3D" id="1.10.10.2010">
    <property type="match status" value="1"/>
</dbReference>
<sequence length="1155" mass="126059">MRGVRRSGSLGSSGQGSRTGVGSTDSYILDKLLLPRLEQYAQNNSISNIDNTVEYLRRNYQEYRRKQQGPFRKIVTRAVQIIKRRVLPEESAEEENIVEEELPEVPARDLGEEILQEREARHIMRYRSRTGQDELEAESLDNSSENSDGVESEGMSEGGGPDGEDSERRNQWIDRIARGKARHRENNGKAAADGKGKGPLRDRKRATGRRAGKDKDNSDSEEELAFDGMEEEIPRQNLLNSALRTTYTARPTLVIDHSIAGEKIVHAGSSSSLYKFSSLPRKTTEDINHIPGESSRGIYVNGKASEEESKPAFAAPSAIVEAARAAMSGKRSRSKGPVIDQETKEAFNKTSSNGASVGRDGLDLLRDSPPGQSSGRPPQGLKLRGNFQSPAYSGPETGSKLQSFSRGATESHFESRTLEREKSIGTWESSGQVVVKDSDRTKDKPRSNKRWKWDNDNNKGGTDYSPSERTGSVSSTIPQNVSFKDLGGIEDTIEIIRNVIEYPLAHPELYEWLGVQPPRGVLLHGPPGCGKTMLANAIAVEARVPFLKISAPEVVSGMSGESEAKVRALFAEAAKVAPCIIFIDEIDAITPKRETAQREMERRIVAQLLTCMDDLGQSLHDKDEGSAASAKRRFKHVVVIGATNRPDALDPALRRAGRFDREIALGIPDEVARARILSVLSKKLRLEGSFDFKLIARRTPGFVGADLQALIKEAAAVAVTRIFKSRDPRIAAAPSPVVRNGSANGGFHDANKVSTIAEDCKSMDAADTPHDDPSTLAVVRGTGSVESASVCGDMDTDDGEAESWRRPWTRGEMDSLSITMQDFEEAVSKVQPSAKREGFATIPDVSWDDVGSLGTVREELEFSISRPIKYPEEYQAMGLDMATGVLLYGPPGCGKTLVAKAIANEAGANFISVKGPELLNKYVGESERAVRQLFTRARASAPCVLFFDEMDAMAPKRGSDGNAAAERVVNQLLTEMDGLESRKSIFVIAATNRPDMIDPALMRPGRLDKLLYVPLPDSKGRGSIMKTLVRKVPLAPDVDVCAIGESERCEGFSGADLASLVREACISSLREKELGRLEVAAGNITEAAARATEDSGPLVTNEHFNSAFIRVFPSVSNKDRLRYDDLCKKLRRARAHISKSEPEPEAVNTNATKAA</sequence>
<dbReference type="AlphaFoldDB" id="A0A2R6XAZ3"/>
<evidence type="ECO:0000256" key="4">
    <source>
        <dbReference type="SAM" id="MobiDB-lite"/>
    </source>
</evidence>
<protein>
    <recommendedName>
        <fullName evidence="5">AAA+ ATPase domain-containing protein</fullName>
    </recommendedName>
</protein>
<dbReference type="GO" id="GO:1990275">
    <property type="term" value="F:preribosome binding"/>
    <property type="evidence" value="ECO:0000318"/>
    <property type="project" value="GO_Central"/>
</dbReference>
<evidence type="ECO:0000256" key="2">
    <source>
        <dbReference type="ARBA" id="ARBA00022741"/>
    </source>
</evidence>
<feature type="compositionally biased region" description="Polar residues" evidence="4">
    <location>
        <begin position="399"/>
        <end position="408"/>
    </location>
</feature>
<keyword evidence="2" id="KW-0547">Nucleotide-binding</keyword>
<accession>A0A2R6XAZ3</accession>
<dbReference type="Gene3D" id="1.10.8.60">
    <property type="match status" value="2"/>
</dbReference>
<proteinExistence type="inferred from homology"/>
<dbReference type="FunFam" id="3.40.50.300:FF:000365">
    <property type="entry name" value="Ribosome biogenesis ATPase RIX7"/>
    <property type="match status" value="1"/>
</dbReference>
<feature type="region of interest" description="Disordered" evidence="4">
    <location>
        <begin position="126"/>
        <end position="223"/>
    </location>
</feature>
<feature type="compositionally biased region" description="Basic and acidic residues" evidence="4">
    <location>
        <begin position="166"/>
        <end position="177"/>
    </location>
</feature>
<dbReference type="GO" id="GO:0005524">
    <property type="term" value="F:ATP binding"/>
    <property type="evidence" value="ECO:0007669"/>
    <property type="project" value="UniProtKB-KW"/>
</dbReference>
<feature type="compositionally biased region" description="Basic and acidic residues" evidence="4">
    <location>
        <begin position="409"/>
        <end position="423"/>
    </location>
</feature>
<dbReference type="PANTHER" id="PTHR48470:SF1">
    <property type="entry name" value="CELL DIVISION CONTROL PROTEIN 48 C ISOFORM 1"/>
    <property type="match status" value="1"/>
</dbReference>
<dbReference type="InterPro" id="IPR003960">
    <property type="entry name" value="ATPase_AAA_CS"/>
</dbReference>
<dbReference type="OrthoDB" id="27435at2759"/>
<reference evidence="7" key="1">
    <citation type="journal article" date="2017" name="Cell">
        <title>Insights into land plant evolution garnered from the Marchantia polymorpha genome.</title>
        <authorList>
            <person name="Bowman J.L."/>
            <person name="Kohchi T."/>
            <person name="Yamato K.T."/>
            <person name="Jenkins J."/>
            <person name="Shu S."/>
            <person name="Ishizaki K."/>
            <person name="Yamaoka S."/>
            <person name="Nishihama R."/>
            <person name="Nakamura Y."/>
            <person name="Berger F."/>
            <person name="Adam C."/>
            <person name="Aki S.S."/>
            <person name="Althoff F."/>
            <person name="Araki T."/>
            <person name="Arteaga-Vazquez M.A."/>
            <person name="Balasubrmanian S."/>
            <person name="Barry K."/>
            <person name="Bauer D."/>
            <person name="Boehm C.R."/>
            <person name="Briginshaw L."/>
            <person name="Caballero-Perez J."/>
            <person name="Catarino B."/>
            <person name="Chen F."/>
            <person name="Chiyoda S."/>
            <person name="Chovatia M."/>
            <person name="Davies K.M."/>
            <person name="Delmans M."/>
            <person name="Demura T."/>
            <person name="Dierschke T."/>
            <person name="Dolan L."/>
            <person name="Dorantes-Acosta A.E."/>
            <person name="Eklund D.M."/>
            <person name="Florent S.N."/>
            <person name="Flores-Sandoval E."/>
            <person name="Fujiyama A."/>
            <person name="Fukuzawa H."/>
            <person name="Galik B."/>
            <person name="Grimanelli D."/>
            <person name="Grimwood J."/>
            <person name="Grossniklaus U."/>
            <person name="Hamada T."/>
            <person name="Haseloff J."/>
            <person name="Hetherington A.J."/>
            <person name="Higo A."/>
            <person name="Hirakawa Y."/>
            <person name="Hundley H.N."/>
            <person name="Ikeda Y."/>
            <person name="Inoue K."/>
            <person name="Inoue S.I."/>
            <person name="Ishida S."/>
            <person name="Jia Q."/>
            <person name="Kakita M."/>
            <person name="Kanazawa T."/>
            <person name="Kawai Y."/>
            <person name="Kawashima T."/>
            <person name="Kennedy M."/>
            <person name="Kinose K."/>
            <person name="Kinoshita T."/>
            <person name="Kohara Y."/>
            <person name="Koide E."/>
            <person name="Komatsu K."/>
            <person name="Kopischke S."/>
            <person name="Kubo M."/>
            <person name="Kyozuka J."/>
            <person name="Lagercrantz U."/>
            <person name="Lin S.S."/>
            <person name="Lindquist E."/>
            <person name="Lipzen A.M."/>
            <person name="Lu C.W."/>
            <person name="De Luna E."/>
            <person name="Martienssen R.A."/>
            <person name="Minamino N."/>
            <person name="Mizutani M."/>
            <person name="Mizutani M."/>
            <person name="Mochizuki N."/>
            <person name="Monte I."/>
            <person name="Mosher R."/>
            <person name="Nagasaki H."/>
            <person name="Nakagami H."/>
            <person name="Naramoto S."/>
            <person name="Nishitani K."/>
            <person name="Ohtani M."/>
            <person name="Okamoto T."/>
            <person name="Okumura M."/>
            <person name="Phillips J."/>
            <person name="Pollak B."/>
            <person name="Reinders A."/>
            <person name="Rovekamp M."/>
            <person name="Sano R."/>
            <person name="Sawa S."/>
            <person name="Schmid M.W."/>
            <person name="Shirakawa M."/>
            <person name="Solano R."/>
            <person name="Spunde A."/>
            <person name="Suetsugu N."/>
            <person name="Sugano S."/>
            <person name="Sugiyama A."/>
            <person name="Sun R."/>
            <person name="Suzuki Y."/>
            <person name="Takenaka M."/>
            <person name="Takezawa D."/>
            <person name="Tomogane H."/>
            <person name="Tsuzuki M."/>
            <person name="Ueda T."/>
            <person name="Umeda M."/>
            <person name="Ward J.M."/>
            <person name="Watanabe Y."/>
            <person name="Yazaki K."/>
            <person name="Yokoyama R."/>
            <person name="Yoshitake Y."/>
            <person name="Yotsui I."/>
            <person name="Zachgo S."/>
            <person name="Schmutz J."/>
        </authorList>
    </citation>
    <scope>NUCLEOTIDE SEQUENCE [LARGE SCALE GENOMIC DNA]</scope>
    <source>
        <strain evidence="7">Tak-1</strain>
    </source>
</reference>
<evidence type="ECO:0000313" key="6">
    <source>
        <dbReference type="EMBL" id="PTQ43273.1"/>
    </source>
</evidence>
<feature type="compositionally biased region" description="Low complexity" evidence="4">
    <location>
        <begin position="368"/>
        <end position="380"/>
    </location>
</feature>
<dbReference type="PANTHER" id="PTHR48470">
    <property type="entry name" value="CELL DIVISION CONTROL PROTEIN 48 C ISOFORM 1"/>
    <property type="match status" value="1"/>
</dbReference>
<dbReference type="Pfam" id="PF00004">
    <property type="entry name" value="AAA"/>
    <property type="match status" value="2"/>
</dbReference>
<feature type="compositionally biased region" description="Basic and acidic residues" evidence="4">
    <location>
        <begin position="436"/>
        <end position="457"/>
    </location>
</feature>
<keyword evidence="3" id="KW-0067">ATP-binding</keyword>
<evidence type="ECO:0000259" key="5">
    <source>
        <dbReference type="SMART" id="SM00382"/>
    </source>
</evidence>
<evidence type="ECO:0000313" key="7">
    <source>
        <dbReference type="Proteomes" id="UP000244005"/>
    </source>
</evidence>
<dbReference type="PROSITE" id="PS00674">
    <property type="entry name" value="AAA"/>
    <property type="match status" value="2"/>
</dbReference>
<name>A0A2R6XAZ3_MARPO</name>
<evidence type="ECO:0000256" key="3">
    <source>
        <dbReference type="ARBA" id="ARBA00022840"/>
    </source>
</evidence>
<dbReference type="GO" id="GO:0016887">
    <property type="term" value="F:ATP hydrolysis activity"/>
    <property type="evidence" value="ECO:0000318"/>
    <property type="project" value="GO_Central"/>
</dbReference>
<dbReference type="CDD" id="cd19530">
    <property type="entry name" value="RecA-like_NVL_r2-like"/>
    <property type="match status" value="1"/>
</dbReference>
<dbReference type="GO" id="GO:0042254">
    <property type="term" value="P:ribosome biogenesis"/>
    <property type="evidence" value="ECO:0000318"/>
    <property type="project" value="GO_Central"/>
</dbReference>
<gene>
    <name evidence="6" type="ORF">MARPO_0026s0136</name>
</gene>
<organism evidence="6 7">
    <name type="scientific">Marchantia polymorpha</name>
    <name type="common">Common liverwort</name>
    <name type="synonym">Marchantia aquatica</name>
    <dbReference type="NCBI Taxonomy" id="3197"/>
    <lineage>
        <taxon>Eukaryota</taxon>
        <taxon>Viridiplantae</taxon>
        <taxon>Streptophyta</taxon>
        <taxon>Embryophyta</taxon>
        <taxon>Marchantiophyta</taxon>
        <taxon>Marchantiopsida</taxon>
        <taxon>Marchantiidae</taxon>
        <taxon>Marchantiales</taxon>
        <taxon>Marchantiaceae</taxon>
        <taxon>Marchantia</taxon>
    </lineage>
</organism>
<dbReference type="Gramene" id="Mp2g12350.1">
    <property type="protein sequence ID" value="Mp2g12350.1.cds"/>
    <property type="gene ID" value="Mp2g12350"/>
</dbReference>
<dbReference type="Gene3D" id="3.40.50.300">
    <property type="entry name" value="P-loop containing nucleotide triphosphate hydrolases"/>
    <property type="match status" value="2"/>
</dbReference>
<feature type="domain" description="AAA+ ATPase" evidence="5">
    <location>
        <begin position="881"/>
        <end position="1017"/>
    </location>
</feature>
<dbReference type="FunFam" id="3.40.50.300:FF:000149">
    <property type="entry name" value="Nuclear valosin-containing protein-like"/>
    <property type="match status" value="1"/>
</dbReference>
<keyword evidence="7" id="KW-1185">Reference proteome</keyword>
<dbReference type="Pfam" id="PF17862">
    <property type="entry name" value="AAA_lid_3"/>
    <property type="match status" value="2"/>
</dbReference>
<dbReference type="EMBL" id="KZ772698">
    <property type="protein sequence ID" value="PTQ43273.1"/>
    <property type="molecule type" value="Genomic_DNA"/>
</dbReference>
<evidence type="ECO:0000256" key="1">
    <source>
        <dbReference type="ARBA" id="ARBA00006914"/>
    </source>
</evidence>
<feature type="domain" description="AAA+ ATPase" evidence="5">
    <location>
        <begin position="517"/>
        <end position="669"/>
    </location>
</feature>
<feature type="region of interest" description="Disordered" evidence="4">
    <location>
        <begin position="326"/>
        <end position="476"/>
    </location>
</feature>
<dbReference type="InterPro" id="IPR038100">
    <property type="entry name" value="NLV2_N_sf"/>
</dbReference>
<dbReference type="SMART" id="SM00382">
    <property type="entry name" value="AAA"/>
    <property type="match status" value="2"/>
</dbReference>
<dbReference type="InterPro" id="IPR003593">
    <property type="entry name" value="AAA+_ATPase"/>
</dbReference>
<dbReference type="Proteomes" id="UP000244005">
    <property type="component" value="Unassembled WGS sequence"/>
</dbReference>
<dbReference type="InterPro" id="IPR003959">
    <property type="entry name" value="ATPase_AAA_core"/>
</dbReference>
<dbReference type="Pfam" id="PF16725">
    <property type="entry name" value="Nucleolin_bd"/>
    <property type="match status" value="1"/>
</dbReference>
<dbReference type="InterPro" id="IPR041569">
    <property type="entry name" value="AAA_lid_3"/>
</dbReference>
<dbReference type="OMA" id="IGESERC"/>
<feature type="region of interest" description="Disordered" evidence="4">
    <location>
        <begin position="1"/>
        <end position="22"/>
    </location>
</feature>
<dbReference type="InterPro" id="IPR031996">
    <property type="entry name" value="NVL2_nucleolin-bd"/>
</dbReference>
<dbReference type="InterPro" id="IPR055278">
    <property type="entry name" value="CDC48c"/>
</dbReference>
<dbReference type="InterPro" id="IPR027417">
    <property type="entry name" value="P-loop_NTPase"/>
</dbReference>
<feature type="compositionally biased region" description="Polar residues" evidence="4">
    <location>
        <begin position="464"/>
        <end position="476"/>
    </location>
</feature>
<feature type="compositionally biased region" description="Low complexity" evidence="4">
    <location>
        <begin position="1"/>
        <end position="10"/>
    </location>
</feature>
<dbReference type="GO" id="GO:0005634">
    <property type="term" value="C:nucleus"/>
    <property type="evidence" value="ECO:0000318"/>
    <property type="project" value="GO_Central"/>
</dbReference>